<gene>
    <name evidence="2" type="ORF">RRG08_065524</name>
</gene>
<feature type="region of interest" description="Disordered" evidence="1">
    <location>
        <begin position="26"/>
        <end position="45"/>
    </location>
</feature>
<protein>
    <submittedName>
        <fullName evidence="2">Uncharacterized protein</fullName>
    </submittedName>
</protein>
<evidence type="ECO:0000313" key="3">
    <source>
        <dbReference type="Proteomes" id="UP001283361"/>
    </source>
</evidence>
<accession>A0AAE0YEL2</accession>
<evidence type="ECO:0000256" key="1">
    <source>
        <dbReference type="SAM" id="MobiDB-lite"/>
    </source>
</evidence>
<name>A0AAE0YEL2_9GAST</name>
<dbReference type="Proteomes" id="UP001283361">
    <property type="component" value="Unassembled WGS sequence"/>
</dbReference>
<evidence type="ECO:0000313" key="2">
    <source>
        <dbReference type="EMBL" id="KAK3742861.1"/>
    </source>
</evidence>
<feature type="compositionally biased region" description="Basic and acidic residues" evidence="1">
    <location>
        <begin position="36"/>
        <end position="45"/>
    </location>
</feature>
<reference evidence="2" key="1">
    <citation type="journal article" date="2023" name="G3 (Bethesda)">
        <title>A reference genome for the long-term kleptoplast-retaining sea slug Elysia crispata morphotype clarki.</title>
        <authorList>
            <person name="Eastman K.E."/>
            <person name="Pendleton A.L."/>
            <person name="Shaikh M.A."/>
            <person name="Suttiyut T."/>
            <person name="Ogas R."/>
            <person name="Tomko P."/>
            <person name="Gavelis G."/>
            <person name="Widhalm J.R."/>
            <person name="Wisecaver J.H."/>
        </authorList>
    </citation>
    <scope>NUCLEOTIDE SEQUENCE</scope>
    <source>
        <strain evidence="2">ECLA1</strain>
    </source>
</reference>
<dbReference type="EMBL" id="JAWDGP010006336">
    <property type="protein sequence ID" value="KAK3742861.1"/>
    <property type="molecule type" value="Genomic_DNA"/>
</dbReference>
<organism evidence="2 3">
    <name type="scientific">Elysia crispata</name>
    <name type="common">lettuce slug</name>
    <dbReference type="NCBI Taxonomy" id="231223"/>
    <lineage>
        <taxon>Eukaryota</taxon>
        <taxon>Metazoa</taxon>
        <taxon>Spiralia</taxon>
        <taxon>Lophotrochozoa</taxon>
        <taxon>Mollusca</taxon>
        <taxon>Gastropoda</taxon>
        <taxon>Heterobranchia</taxon>
        <taxon>Euthyneura</taxon>
        <taxon>Panpulmonata</taxon>
        <taxon>Sacoglossa</taxon>
        <taxon>Placobranchoidea</taxon>
        <taxon>Plakobranchidae</taxon>
        <taxon>Elysia</taxon>
    </lineage>
</organism>
<proteinExistence type="predicted"/>
<sequence length="101" mass="12020">MEWILSAIQYLRERINGPPRDQFLDLRTLNSSSDSPDDRRPSPSWEDSKALLRCFLRKKEAEYKTHRSYGFRYIYIVTDRGADLTPLHAHVENFFHDNGYK</sequence>
<comment type="caution">
    <text evidence="2">The sequence shown here is derived from an EMBL/GenBank/DDBJ whole genome shotgun (WGS) entry which is preliminary data.</text>
</comment>
<keyword evidence="3" id="KW-1185">Reference proteome</keyword>
<dbReference type="AlphaFoldDB" id="A0AAE0YEL2"/>